<accession>A0AAD3NPW3</accession>
<comment type="caution">
    <text evidence="1">The sequence shown here is derived from an EMBL/GenBank/DDBJ whole genome shotgun (WGS) entry which is preliminary data.</text>
</comment>
<gene>
    <name evidence="1" type="ORF">SUGI_1224340</name>
    <name evidence="2" type="ORF">SUGI_1494200</name>
</gene>
<evidence type="ECO:0000313" key="1">
    <source>
        <dbReference type="EMBL" id="GLJ56443.1"/>
    </source>
</evidence>
<protein>
    <submittedName>
        <fullName evidence="1">Uncharacterized protein</fullName>
    </submittedName>
</protein>
<name>A0AAD3NPW3_CRYJA</name>
<dbReference type="EMBL" id="BSEH01000708">
    <property type="protein sequence ID" value="GLJ59146.1"/>
    <property type="molecule type" value="Genomic_DNA"/>
</dbReference>
<evidence type="ECO:0000313" key="3">
    <source>
        <dbReference type="Proteomes" id="UP001234787"/>
    </source>
</evidence>
<dbReference type="EMBL" id="BSEH01000022">
    <property type="protein sequence ID" value="GLJ56443.1"/>
    <property type="molecule type" value="Genomic_DNA"/>
</dbReference>
<organism evidence="1 3">
    <name type="scientific">Cryptomeria japonica</name>
    <name type="common">Japanese cedar</name>
    <name type="synonym">Cupressus japonica</name>
    <dbReference type="NCBI Taxonomy" id="3369"/>
    <lineage>
        <taxon>Eukaryota</taxon>
        <taxon>Viridiplantae</taxon>
        <taxon>Streptophyta</taxon>
        <taxon>Embryophyta</taxon>
        <taxon>Tracheophyta</taxon>
        <taxon>Spermatophyta</taxon>
        <taxon>Pinopsida</taxon>
        <taxon>Pinidae</taxon>
        <taxon>Conifers II</taxon>
        <taxon>Cupressales</taxon>
        <taxon>Cupressaceae</taxon>
        <taxon>Cryptomeria</taxon>
    </lineage>
</organism>
<keyword evidence="3" id="KW-1185">Reference proteome</keyword>
<evidence type="ECO:0000313" key="2">
    <source>
        <dbReference type="EMBL" id="GLJ59146.1"/>
    </source>
</evidence>
<reference evidence="1" key="1">
    <citation type="submission" date="2022-12" db="EMBL/GenBank/DDBJ databases">
        <title>Chromosome-Level Genome Assembly of Japanese Cedar (Cryptomeriajaponica D. Don).</title>
        <authorList>
            <person name="Fujino T."/>
            <person name="Yamaguchi K."/>
            <person name="Yokoyama T."/>
            <person name="Hamanaka T."/>
            <person name="Harazono Y."/>
            <person name="Kamada H."/>
            <person name="Kobayashi W."/>
            <person name="Ujino-Ihara T."/>
            <person name="Uchiyama K."/>
            <person name="Matsumoto A."/>
            <person name="Izuno A."/>
            <person name="Tsumura Y."/>
            <person name="Toyoda A."/>
            <person name="Shigenobu S."/>
            <person name="Moriguchi Y."/>
            <person name="Ueno S."/>
            <person name="Kasahara M."/>
        </authorList>
    </citation>
    <scope>NUCLEOTIDE SEQUENCE</scope>
</reference>
<proteinExistence type="predicted"/>
<dbReference type="AlphaFoldDB" id="A0AAD3NPW3"/>
<sequence>MNCRFSRFNAYCIGWMPGRTLPKATRHTEIRDPWISDIVASWETVYHSLPGGGINKQRHVRQSRHSCFQKEQEQESPYGMLSSSFINMKKTTSP</sequence>
<dbReference type="Proteomes" id="UP001234787">
    <property type="component" value="Unassembled WGS sequence"/>
</dbReference>